<dbReference type="Gene3D" id="3.40.50.300">
    <property type="entry name" value="P-loop containing nucleotide triphosphate hydrolases"/>
    <property type="match status" value="1"/>
</dbReference>
<evidence type="ECO:0000256" key="2">
    <source>
        <dbReference type="ARBA" id="ARBA00008420"/>
    </source>
</evidence>
<dbReference type="Proteomes" id="UP000054270">
    <property type="component" value="Unassembled WGS sequence"/>
</dbReference>
<dbReference type="PANTHER" id="PTHR43442:SF3">
    <property type="entry name" value="GLUCONOKINASE-RELATED"/>
    <property type="match status" value="1"/>
</dbReference>
<dbReference type="GO" id="GO:0005975">
    <property type="term" value="P:carbohydrate metabolic process"/>
    <property type="evidence" value="ECO:0007669"/>
    <property type="project" value="InterPro"/>
</dbReference>
<dbReference type="EC" id="2.7.1.12" evidence="3 9"/>
<feature type="non-terminal residue" evidence="10">
    <location>
        <position position="1"/>
    </location>
</feature>
<evidence type="ECO:0000256" key="8">
    <source>
        <dbReference type="ARBA" id="ARBA00048090"/>
    </source>
</evidence>
<keyword evidence="7 9" id="KW-0067">ATP-binding</keyword>
<evidence type="ECO:0000256" key="9">
    <source>
        <dbReference type="RuleBase" id="RU363066"/>
    </source>
</evidence>
<dbReference type="CDD" id="cd02021">
    <property type="entry name" value="GntK"/>
    <property type="match status" value="1"/>
</dbReference>
<dbReference type="InterPro" id="IPR006001">
    <property type="entry name" value="Therm_gnt_kin"/>
</dbReference>
<evidence type="ECO:0000313" key="10">
    <source>
        <dbReference type="EMBL" id="KJA27602.1"/>
    </source>
</evidence>
<keyword evidence="5 9" id="KW-0547">Nucleotide-binding</keyword>
<dbReference type="EMBL" id="KN817523">
    <property type="protein sequence ID" value="KJA27602.1"/>
    <property type="molecule type" value="Genomic_DNA"/>
</dbReference>
<dbReference type="InterPro" id="IPR027417">
    <property type="entry name" value="P-loop_NTPase"/>
</dbReference>
<keyword evidence="4 9" id="KW-0808">Transferase</keyword>
<evidence type="ECO:0000256" key="6">
    <source>
        <dbReference type="ARBA" id="ARBA00022777"/>
    </source>
</evidence>
<dbReference type="OMA" id="YEGDDYH"/>
<dbReference type="STRING" id="945553.A0A0D2LIZ0"/>
<dbReference type="GO" id="GO:0005737">
    <property type="term" value="C:cytoplasm"/>
    <property type="evidence" value="ECO:0007669"/>
    <property type="project" value="TreeGrafter"/>
</dbReference>
<gene>
    <name evidence="10" type="ORF">HYPSUDRAFT_130400</name>
</gene>
<dbReference type="NCBIfam" id="TIGR01313">
    <property type="entry name" value="therm_gnt_kin"/>
    <property type="match status" value="1"/>
</dbReference>
<evidence type="ECO:0000256" key="7">
    <source>
        <dbReference type="ARBA" id="ARBA00022840"/>
    </source>
</evidence>
<proteinExistence type="inferred from homology"/>
<comment type="catalytic activity">
    <reaction evidence="8 9">
        <text>D-gluconate + ATP = 6-phospho-D-gluconate + ADP + H(+)</text>
        <dbReference type="Rhea" id="RHEA:19433"/>
        <dbReference type="ChEBI" id="CHEBI:15378"/>
        <dbReference type="ChEBI" id="CHEBI:18391"/>
        <dbReference type="ChEBI" id="CHEBI:30616"/>
        <dbReference type="ChEBI" id="CHEBI:58759"/>
        <dbReference type="ChEBI" id="CHEBI:456216"/>
        <dbReference type="EC" id="2.7.1.12"/>
    </reaction>
</comment>
<dbReference type="GO" id="GO:0005524">
    <property type="term" value="F:ATP binding"/>
    <property type="evidence" value="ECO:0007669"/>
    <property type="project" value="UniProtKB-KW"/>
</dbReference>
<evidence type="ECO:0000256" key="1">
    <source>
        <dbReference type="ARBA" id="ARBA00004875"/>
    </source>
</evidence>
<organism evidence="10 11">
    <name type="scientific">Hypholoma sublateritium (strain FD-334 SS-4)</name>
    <dbReference type="NCBI Taxonomy" id="945553"/>
    <lineage>
        <taxon>Eukaryota</taxon>
        <taxon>Fungi</taxon>
        <taxon>Dikarya</taxon>
        <taxon>Basidiomycota</taxon>
        <taxon>Agaricomycotina</taxon>
        <taxon>Agaricomycetes</taxon>
        <taxon>Agaricomycetidae</taxon>
        <taxon>Agaricales</taxon>
        <taxon>Agaricineae</taxon>
        <taxon>Strophariaceae</taxon>
        <taxon>Hypholoma</taxon>
    </lineage>
</organism>
<name>A0A0D2LIZ0_HYPSF</name>
<evidence type="ECO:0000256" key="5">
    <source>
        <dbReference type="ARBA" id="ARBA00022741"/>
    </source>
</evidence>
<keyword evidence="11" id="KW-1185">Reference proteome</keyword>
<accession>A0A0D2LIZ0</accession>
<evidence type="ECO:0000256" key="4">
    <source>
        <dbReference type="ARBA" id="ARBA00022679"/>
    </source>
</evidence>
<dbReference type="AlphaFoldDB" id="A0A0D2LIZ0"/>
<comment type="similarity">
    <text evidence="2 9">Belongs to the gluconokinase GntK/GntV family.</text>
</comment>
<dbReference type="GO" id="GO:0046316">
    <property type="term" value="F:gluconokinase activity"/>
    <property type="evidence" value="ECO:0007669"/>
    <property type="project" value="UniProtKB-EC"/>
</dbReference>
<sequence length="200" mass="21571">QGVSGTGKSTLGVAIARALRMPYVEGDDLHPRANVDKMAAGIPLDDADREPWLALIRATAERTAAEEHAAAEKGSAAPRGVVITCSALKKYYREILRGRLQPELIDNNILEAGHPNALQTYFVFIEGTRDVLVDRMSKRAGHFMKASMLDSQLSTLETPIGEEGVVVVSVEDSTEEQVRIAKGGLASIMGDSNKDEEGKL</sequence>
<protein>
    <recommendedName>
        <fullName evidence="3 9">Gluconokinase</fullName>
        <ecNumber evidence="3 9">2.7.1.12</ecNumber>
    </recommendedName>
</protein>
<dbReference type="UniPathway" id="UPA00792"/>
<dbReference type="OrthoDB" id="275177at2759"/>
<keyword evidence="6 9" id="KW-0418">Kinase</keyword>
<dbReference type="PANTHER" id="PTHR43442">
    <property type="entry name" value="GLUCONOKINASE-RELATED"/>
    <property type="match status" value="1"/>
</dbReference>
<evidence type="ECO:0000256" key="3">
    <source>
        <dbReference type="ARBA" id="ARBA00012054"/>
    </source>
</evidence>
<reference evidence="11" key="1">
    <citation type="submission" date="2014-04" db="EMBL/GenBank/DDBJ databases">
        <title>Evolutionary Origins and Diversification of the Mycorrhizal Mutualists.</title>
        <authorList>
            <consortium name="DOE Joint Genome Institute"/>
            <consortium name="Mycorrhizal Genomics Consortium"/>
            <person name="Kohler A."/>
            <person name="Kuo A."/>
            <person name="Nagy L.G."/>
            <person name="Floudas D."/>
            <person name="Copeland A."/>
            <person name="Barry K.W."/>
            <person name="Cichocki N."/>
            <person name="Veneault-Fourrey C."/>
            <person name="LaButti K."/>
            <person name="Lindquist E.A."/>
            <person name="Lipzen A."/>
            <person name="Lundell T."/>
            <person name="Morin E."/>
            <person name="Murat C."/>
            <person name="Riley R."/>
            <person name="Ohm R."/>
            <person name="Sun H."/>
            <person name="Tunlid A."/>
            <person name="Henrissat B."/>
            <person name="Grigoriev I.V."/>
            <person name="Hibbett D.S."/>
            <person name="Martin F."/>
        </authorList>
    </citation>
    <scope>NUCLEOTIDE SEQUENCE [LARGE SCALE GENOMIC DNA]</scope>
    <source>
        <strain evidence="11">FD-334 SS-4</strain>
    </source>
</reference>
<comment type="pathway">
    <text evidence="1 9">Carbohydrate acid metabolism; D-gluconate degradation.</text>
</comment>
<evidence type="ECO:0000313" key="11">
    <source>
        <dbReference type="Proteomes" id="UP000054270"/>
    </source>
</evidence>
<dbReference type="SUPFAM" id="SSF52540">
    <property type="entry name" value="P-loop containing nucleoside triphosphate hydrolases"/>
    <property type="match status" value="1"/>
</dbReference>